<organism evidence="1 2">
    <name type="scientific">Linnemannia schmuckeri</name>
    <dbReference type="NCBI Taxonomy" id="64567"/>
    <lineage>
        <taxon>Eukaryota</taxon>
        <taxon>Fungi</taxon>
        <taxon>Fungi incertae sedis</taxon>
        <taxon>Mucoromycota</taxon>
        <taxon>Mortierellomycotina</taxon>
        <taxon>Mortierellomycetes</taxon>
        <taxon>Mortierellales</taxon>
        <taxon>Mortierellaceae</taxon>
        <taxon>Linnemannia</taxon>
    </lineage>
</organism>
<keyword evidence="2" id="KW-1185">Reference proteome</keyword>
<proteinExistence type="predicted"/>
<comment type="caution">
    <text evidence="1">The sequence shown here is derived from an EMBL/GenBank/DDBJ whole genome shotgun (WGS) entry which is preliminary data.</text>
</comment>
<dbReference type="Proteomes" id="UP000748756">
    <property type="component" value="Unassembled WGS sequence"/>
</dbReference>
<accession>A0A9P5R0F4</accession>
<name>A0A9P5R0F4_9FUNG</name>
<dbReference type="PANTHER" id="PTHR33129">
    <property type="entry name" value="PROTEIN KINASE DOMAIN-CONTAINING PROTEIN-RELATED"/>
    <property type="match status" value="1"/>
</dbReference>
<dbReference type="AlphaFoldDB" id="A0A9P5R0F4"/>
<dbReference type="OrthoDB" id="19861at2759"/>
<protein>
    <submittedName>
        <fullName evidence="1">Uncharacterized protein</fullName>
    </submittedName>
</protein>
<evidence type="ECO:0000313" key="2">
    <source>
        <dbReference type="Proteomes" id="UP000748756"/>
    </source>
</evidence>
<dbReference type="InterPro" id="IPR052980">
    <property type="entry name" value="Crinkler_effector"/>
</dbReference>
<dbReference type="PANTHER" id="PTHR33129:SF1">
    <property type="entry name" value="ATP-BINDING PROTEIN"/>
    <property type="match status" value="1"/>
</dbReference>
<evidence type="ECO:0000313" key="1">
    <source>
        <dbReference type="EMBL" id="KAF9119824.1"/>
    </source>
</evidence>
<dbReference type="EMBL" id="JAAAUQ010002945">
    <property type="protein sequence ID" value="KAF9119824.1"/>
    <property type="molecule type" value="Genomic_DNA"/>
</dbReference>
<sequence length="202" mass="22811">MSAPDSTIFPIVETADLYVRQTYKDLYNTILGRFQGDGFQDPEILSRIIVAGTSGIGKSAFLVYFAVRLLAECADDKPPIIIFHTKRSDKCYVFGGCFTVRYGSLEDFEPFLSLPNTWYLADSPQNPTLDRAKTIISAFPKTLKAKTNYKDVDKKVGKLYYMAPWSLEELKTCREKVAGFQVIPEDLIEETFFELGGVPRMS</sequence>
<reference evidence="1" key="1">
    <citation type="journal article" date="2020" name="Fungal Divers.">
        <title>Resolving the Mortierellaceae phylogeny through synthesis of multi-gene phylogenetics and phylogenomics.</title>
        <authorList>
            <person name="Vandepol N."/>
            <person name="Liber J."/>
            <person name="Desiro A."/>
            <person name="Na H."/>
            <person name="Kennedy M."/>
            <person name="Barry K."/>
            <person name="Grigoriev I.V."/>
            <person name="Miller A.N."/>
            <person name="O'Donnell K."/>
            <person name="Stajich J.E."/>
            <person name="Bonito G."/>
        </authorList>
    </citation>
    <scope>NUCLEOTIDE SEQUENCE</scope>
    <source>
        <strain evidence="1">NRRL 6426</strain>
    </source>
</reference>
<gene>
    <name evidence="1" type="ORF">BG015_006224</name>
</gene>